<reference evidence="4 5" key="1">
    <citation type="journal article" date="2019" name="Int. J. Syst. Evol. Microbiol.">
        <title>The Global Catalogue of Microorganisms (GCM) 10K type strain sequencing project: providing services to taxonomists for standard genome sequencing and annotation.</title>
        <authorList>
            <consortium name="The Broad Institute Genomics Platform"/>
            <consortium name="The Broad Institute Genome Sequencing Center for Infectious Disease"/>
            <person name="Wu L."/>
            <person name="Ma J."/>
        </authorList>
    </citation>
    <scope>NUCLEOTIDE SEQUENCE [LARGE SCALE GENOMIC DNA]</scope>
    <source>
        <strain evidence="4 5">JCM 7356</strain>
    </source>
</reference>
<dbReference type="InterPro" id="IPR018649">
    <property type="entry name" value="SHOCT"/>
</dbReference>
<dbReference type="EMBL" id="BAAATR010000015">
    <property type="protein sequence ID" value="GAA2250360.1"/>
    <property type="molecule type" value="Genomic_DNA"/>
</dbReference>
<protein>
    <recommendedName>
        <fullName evidence="3">SHOCT domain-containing protein</fullName>
    </recommendedName>
</protein>
<feature type="compositionally biased region" description="Low complexity" evidence="1">
    <location>
        <begin position="44"/>
        <end position="53"/>
    </location>
</feature>
<proteinExistence type="predicted"/>
<gene>
    <name evidence="4" type="ORF">GCM10010430_36440</name>
</gene>
<keyword evidence="2" id="KW-0812">Transmembrane</keyword>
<evidence type="ECO:0000256" key="1">
    <source>
        <dbReference type="SAM" id="MobiDB-lite"/>
    </source>
</evidence>
<evidence type="ECO:0000313" key="5">
    <source>
        <dbReference type="Proteomes" id="UP001500305"/>
    </source>
</evidence>
<name>A0ABN3E7G3_9ACTN</name>
<sequence length="100" mass="10789">MTYWYGHGAHLLGFGLMAVGMLLVWALIVLGIVALARHLGRTAQQHPAAWTPTPQTPPAQPEAEQVLAERFARGEIDADEYRHRLEVLRSGAGPTGPAPG</sequence>
<accession>A0ABN3E7G3</accession>
<comment type="caution">
    <text evidence="4">The sequence shown here is derived from an EMBL/GenBank/DDBJ whole genome shotgun (WGS) entry which is preliminary data.</text>
</comment>
<dbReference type="Proteomes" id="UP001500305">
    <property type="component" value="Unassembled WGS sequence"/>
</dbReference>
<evidence type="ECO:0000313" key="4">
    <source>
        <dbReference type="EMBL" id="GAA2250360.1"/>
    </source>
</evidence>
<evidence type="ECO:0000259" key="3">
    <source>
        <dbReference type="Pfam" id="PF09851"/>
    </source>
</evidence>
<feature type="transmembrane region" description="Helical" evidence="2">
    <location>
        <begin position="12"/>
        <end position="36"/>
    </location>
</feature>
<feature type="region of interest" description="Disordered" evidence="1">
    <location>
        <begin position="44"/>
        <end position="64"/>
    </location>
</feature>
<dbReference type="RefSeq" id="WP_344637471.1">
    <property type="nucleotide sequence ID" value="NZ_BAAATR010000015.1"/>
</dbReference>
<keyword evidence="2" id="KW-0472">Membrane</keyword>
<evidence type="ECO:0000256" key="2">
    <source>
        <dbReference type="SAM" id="Phobius"/>
    </source>
</evidence>
<dbReference type="Pfam" id="PF09851">
    <property type="entry name" value="SHOCT"/>
    <property type="match status" value="1"/>
</dbReference>
<keyword evidence="5" id="KW-1185">Reference proteome</keyword>
<keyword evidence="2" id="KW-1133">Transmembrane helix</keyword>
<organism evidence="4 5">
    <name type="scientific">Kitasatospora cystarginea</name>
    <dbReference type="NCBI Taxonomy" id="58350"/>
    <lineage>
        <taxon>Bacteria</taxon>
        <taxon>Bacillati</taxon>
        <taxon>Actinomycetota</taxon>
        <taxon>Actinomycetes</taxon>
        <taxon>Kitasatosporales</taxon>
        <taxon>Streptomycetaceae</taxon>
        <taxon>Kitasatospora</taxon>
    </lineage>
</organism>
<feature type="domain" description="SHOCT" evidence="3">
    <location>
        <begin position="62"/>
        <end position="88"/>
    </location>
</feature>